<evidence type="ECO:0000313" key="1">
    <source>
        <dbReference type="EMBL" id="GBP73521.1"/>
    </source>
</evidence>
<accession>A0A4C1YB28</accession>
<dbReference type="EMBL" id="BGZK01001177">
    <property type="protein sequence ID" value="GBP73521.1"/>
    <property type="molecule type" value="Genomic_DNA"/>
</dbReference>
<name>A0A4C1YB28_EUMVA</name>
<dbReference type="AlphaFoldDB" id="A0A4C1YB28"/>
<evidence type="ECO:0000313" key="2">
    <source>
        <dbReference type="Proteomes" id="UP000299102"/>
    </source>
</evidence>
<comment type="caution">
    <text evidence="1">The sequence shown here is derived from an EMBL/GenBank/DDBJ whole genome shotgun (WGS) entry which is preliminary data.</text>
</comment>
<dbReference type="OrthoDB" id="8123194at2759"/>
<gene>
    <name evidence="1" type="ORF">EVAR_89181_1</name>
</gene>
<keyword evidence="2" id="KW-1185">Reference proteome</keyword>
<organism evidence="1 2">
    <name type="scientific">Eumeta variegata</name>
    <name type="common">Bagworm moth</name>
    <name type="synonym">Eumeta japonica</name>
    <dbReference type="NCBI Taxonomy" id="151549"/>
    <lineage>
        <taxon>Eukaryota</taxon>
        <taxon>Metazoa</taxon>
        <taxon>Ecdysozoa</taxon>
        <taxon>Arthropoda</taxon>
        <taxon>Hexapoda</taxon>
        <taxon>Insecta</taxon>
        <taxon>Pterygota</taxon>
        <taxon>Neoptera</taxon>
        <taxon>Endopterygota</taxon>
        <taxon>Lepidoptera</taxon>
        <taxon>Glossata</taxon>
        <taxon>Ditrysia</taxon>
        <taxon>Tineoidea</taxon>
        <taxon>Psychidae</taxon>
        <taxon>Oiketicinae</taxon>
        <taxon>Eumeta</taxon>
    </lineage>
</organism>
<sequence length="145" mass="16610">MAGDTDIAENSVKTFKCHSNIRVPKIVICLICESVYHTNDFNRLNKDGSGKFISDMLVICSKHNVNITSTSQFDNIDLCENARKIIAYTKMFEKDKVRESYDITSLNKTRESMLLDDTVIEDDLALLRVENDLLKELNSELKEKK</sequence>
<protein>
    <submittedName>
        <fullName evidence="1">Uncharacterized protein</fullName>
    </submittedName>
</protein>
<reference evidence="1 2" key="1">
    <citation type="journal article" date="2019" name="Commun. Biol.">
        <title>The bagworm genome reveals a unique fibroin gene that provides high tensile strength.</title>
        <authorList>
            <person name="Kono N."/>
            <person name="Nakamura H."/>
            <person name="Ohtoshi R."/>
            <person name="Tomita M."/>
            <person name="Numata K."/>
            <person name="Arakawa K."/>
        </authorList>
    </citation>
    <scope>NUCLEOTIDE SEQUENCE [LARGE SCALE GENOMIC DNA]</scope>
</reference>
<proteinExistence type="predicted"/>
<dbReference type="Proteomes" id="UP000299102">
    <property type="component" value="Unassembled WGS sequence"/>
</dbReference>